<evidence type="ECO:0000256" key="1">
    <source>
        <dbReference type="ARBA" id="ARBA00023015"/>
    </source>
</evidence>
<dbReference type="SUPFAM" id="SSF48498">
    <property type="entry name" value="Tetracyclin repressor-like, C-terminal domain"/>
    <property type="match status" value="1"/>
</dbReference>
<dbReference type="EMBL" id="JACGWZ010000003">
    <property type="protein sequence ID" value="MBA8825135.1"/>
    <property type="molecule type" value="Genomic_DNA"/>
</dbReference>
<evidence type="ECO:0000256" key="2">
    <source>
        <dbReference type="ARBA" id="ARBA00023125"/>
    </source>
</evidence>
<evidence type="ECO:0000259" key="6">
    <source>
        <dbReference type="PROSITE" id="PS50977"/>
    </source>
</evidence>
<sequence length="205" mass="22853">MKVERTVTSGTTDAPRKRLSRAERERQILAVAEEVFATRGYQAASMDDIADRVGLSKPMLYEYFGSKDGLLLACLERAKRELLDSTAAAAGDADNAEQLLHDCLLAFFRFSDEHKQAWALLRNESAVLSVPINSELEAIRGQQVELTAELMRTARPDLSQQRLEAFAEAIIGACERMAMWRERRPEITSDQATEHLMALVAPGLT</sequence>
<dbReference type="Gene3D" id="1.10.357.10">
    <property type="entry name" value="Tetracycline Repressor, domain 2"/>
    <property type="match status" value="1"/>
</dbReference>
<feature type="compositionally biased region" description="Polar residues" evidence="5">
    <location>
        <begin position="1"/>
        <end position="12"/>
    </location>
</feature>
<dbReference type="PROSITE" id="PS01081">
    <property type="entry name" value="HTH_TETR_1"/>
    <property type="match status" value="1"/>
</dbReference>
<name>A0A839E0D8_9PSEU</name>
<feature type="domain" description="HTH tetR-type" evidence="6">
    <location>
        <begin position="22"/>
        <end position="82"/>
    </location>
</feature>
<gene>
    <name evidence="7" type="ORF">FHX42_002486</name>
</gene>
<dbReference type="FunFam" id="1.10.10.60:FF:000141">
    <property type="entry name" value="TetR family transcriptional regulator"/>
    <property type="match status" value="1"/>
</dbReference>
<dbReference type="RefSeq" id="WP_182544365.1">
    <property type="nucleotide sequence ID" value="NZ_JACGWZ010000003.1"/>
</dbReference>
<feature type="region of interest" description="Disordered" evidence="5">
    <location>
        <begin position="1"/>
        <end position="21"/>
    </location>
</feature>
<dbReference type="InterPro" id="IPR036271">
    <property type="entry name" value="Tet_transcr_reg_TetR-rel_C_sf"/>
</dbReference>
<reference evidence="7 8" key="1">
    <citation type="submission" date="2020-07" db="EMBL/GenBank/DDBJ databases">
        <title>Sequencing the genomes of 1000 actinobacteria strains.</title>
        <authorList>
            <person name="Klenk H.-P."/>
        </authorList>
    </citation>
    <scope>NUCLEOTIDE SEQUENCE [LARGE SCALE GENOMIC DNA]</scope>
    <source>
        <strain evidence="7 8">DSM 45975</strain>
    </source>
</reference>
<organism evidence="7 8">
    <name type="scientific">Halosaccharopolyspora lacisalsi</name>
    <dbReference type="NCBI Taxonomy" id="1000566"/>
    <lineage>
        <taxon>Bacteria</taxon>
        <taxon>Bacillati</taxon>
        <taxon>Actinomycetota</taxon>
        <taxon>Actinomycetes</taxon>
        <taxon>Pseudonocardiales</taxon>
        <taxon>Pseudonocardiaceae</taxon>
        <taxon>Halosaccharopolyspora</taxon>
    </lineage>
</organism>
<evidence type="ECO:0000256" key="5">
    <source>
        <dbReference type="SAM" id="MobiDB-lite"/>
    </source>
</evidence>
<keyword evidence="2 4" id="KW-0238">DNA-binding</keyword>
<dbReference type="GO" id="GO:0003700">
    <property type="term" value="F:DNA-binding transcription factor activity"/>
    <property type="evidence" value="ECO:0007669"/>
    <property type="project" value="TreeGrafter"/>
</dbReference>
<dbReference type="PRINTS" id="PR00455">
    <property type="entry name" value="HTHTETR"/>
</dbReference>
<evidence type="ECO:0000313" key="7">
    <source>
        <dbReference type="EMBL" id="MBA8825135.1"/>
    </source>
</evidence>
<evidence type="ECO:0000256" key="4">
    <source>
        <dbReference type="PROSITE-ProRule" id="PRU00335"/>
    </source>
</evidence>
<dbReference type="PANTHER" id="PTHR30055:SF158">
    <property type="entry name" value="POSSIBLE TRANSCRIPTIONAL REGULATORY PROTEIN (PROBABLY TETR-FAMILY)"/>
    <property type="match status" value="1"/>
</dbReference>
<keyword evidence="3" id="KW-0804">Transcription</keyword>
<dbReference type="SUPFAM" id="SSF46689">
    <property type="entry name" value="Homeodomain-like"/>
    <property type="match status" value="1"/>
</dbReference>
<dbReference type="Proteomes" id="UP000569329">
    <property type="component" value="Unassembled WGS sequence"/>
</dbReference>
<dbReference type="PROSITE" id="PS50977">
    <property type="entry name" value="HTH_TETR_2"/>
    <property type="match status" value="1"/>
</dbReference>
<dbReference type="InterPro" id="IPR054129">
    <property type="entry name" value="DesT_TetR_C"/>
</dbReference>
<dbReference type="GO" id="GO:0045892">
    <property type="term" value="P:negative regulation of DNA-templated transcription"/>
    <property type="evidence" value="ECO:0007669"/>
    <property type="project" value="UniProtKB-ARBA"/>
</dbReference>
<dbReference type="Pfam" id="PF21943">
    <property type="entry name" value="TetR_C_46"/>
    <property type="match status" value="1"/>
</dbReference>
<dbReference type="InterPro" id="IPR001647">
    <property type="entry name" value="HTH_TetR"/>
</dbReference>
<comment type="caution">
    <text evidence="7">The sequence shown here is derived from an EMBL/GenBank/DDBJ whole genome shotgun (WGS) entry which is preliminary data.</text>
</comment>
<dbReference type="InterPro" id="IPR009057">
    <property type="entry name" value="Homeodomain-like_sf"/>
</dbReference>
<feature type="DNA-binding region" description="H-T-H motif" evidence="4">
    <location>
        <begin position="45"/>
        <end position="64"/>
    </location>
</feature>
<dbReference type="AlphaFoldDB" id="A0A839E0D8"/>
<protein>
    <submittedName>
        <fullName evidence="7">AcrR family transcriptional regulator</fullName>
    </submittedName>
</protein>
<accession>A0A839E0D8</accession>
<dbReference type="PANTHER" id="PTHR30055">
    <property type="entry name" value="HTH-TYPE TRANSCRIPTIONAL REGULATOR RUTR"/>
    <property type="match status" value="1"/>
</dbReference>
<dbReference type="Pfam" id="PF00440">
    <property type="entry name" value="TetR_N"/>
    <property type="match status" value="1"/>
</dbReference>
<keyword evidence="8" id="KW-1185">Reference proteome</keyword>
<evidence type="ECO:0000256" key="3">
    <source>
        <dbReference type="ARBA" id="ARBA00023163"/>
    </source>
</evidence>
<dbReference type="InterPro" id="IPR050109">
    <property type="entry name" value="HTH-type_TetR-like_transc_reg"/>
</dbReference>
<keyword evidence="1" id="KW-0805">Transcription regulation</keyword>
<dbReference type="GO" id="GO:0000976">
    <property type="term" value="F:transcription cis-regulatory region binding"/>
    <property type="evidence" value="ECO:0007669"/>
    <property type="project" value="TreeGrafter"/>
</dbReference>
<evidence type="ECO:0000313" key="8">
    <source>
        <dbReference type="Proteomes" id="UP000569329"/>
    </source>
</evidence>
<dbReference type="InterPro" id="IPR023772">
    <property type="entry name" value="DNA-bd_HTH_TetR-type_CS"/>
</dbReference>
<proteinExistence type="predicted"/>